<dbReference type="AlphaFoldDB" id="A0A6C0J7D3"/>
<name>A0A6C0J7D3_9ZZZZ</name>
<dbReference type="EMBL" id="MN740329">
    <property type="protein sequence ID" value="QHU00780.1"/>
    <property type="molecule type" value="Genomic_DNA"/>
</dbReference>
<reference evidence="1" key="1">
    <citation type="journal article" date="2020" name="Nature">
        <title>Giant virus diversity and host interactions through global metagenomics.</title>
        <authorList>
            <person name="Schulz F."/>
            <person name="Roux S."/>
            <person name="Paez-Espino D."/>
            <person name="Jungbluth S."/>
            <person name="Walsh D.A."/>
            <person name="Denef V.J."/>
            <person name="McMahon K.D."/>
            <person name="Konstantinidis K.T."/>
            <person name="Eloe-Fadrosh E.A."/>
            <person name="Kyrpides N.C."/>
            <person name="Woyke T."/>
        </authorList>
    </citation>
    <scope>NUCLEOTIDE SEQUENCE</scope>
    <source>
        <strain evidence="1">GVMAG-M-3300025860-20</strain>
    </source>
</reference>
<sequence length="100" mass="11667">MHLDSEKELREINRIRNIIYNLYSQSCKGSINRETHCNCFLHSFTIPNSKAKPSDDFSVLAPFIEYVKSIHNNTLLDLKTLKAYAKEYHTTELTFKGANW</sequence>
<protein>
    <submittedName>
        <fullName evidence="1">Uncharacterized protein</fullName>
    </submittedName>
</protein>
<proteinExistence type="predicted"/>
<accession>A0A6C0J7D3</accession>
<organism evidence="1">
    <name type="scientific">viral metagenome</name>
    <dbReference type="NCBI Taxonomy" id="1070528"/>
    <lineage>
        <taxon>unclassified sequences</taxon>
        <taxon>metagenomes</taxon>
        <taxon>organismal metagenomes</taxon>
    </lineage>
</organism>
<evidence type="ECO:0000313" key="1">
    <source>
        <dbReference type="EMBL" id="QHU00780.1"/>
    </source>
</evidence>